<comment type="caution">
    <text evidence="3">The sequence shown here is derived from an EMBL/GenBank/DDBJ whole genome shotgun (WGS) entry which is preliminary data.</text>
</comment>
<dbReference type="PANTHER" id="PTHR46797:SF1">
    <property type="entry name" value="METHYLPHOSPHONATE SYNTHASE"/>
    <property type="match status" value="1"/>
</dbReference>
<dbReference type="EMBL" id="SVAF01000003">
    <property type="protein sequence ID" value="MBE6163967.1"/>
    <property type="molecule type" value="Genomic_DNA"/>
</dbReference>
<accession>A0A928AAX3</accession>
<organism evidence="3 4">
    <name type="scientific">Streptococcus gallolyticus</name>
    <dbReference type="NCBI Taxonomy" id="315405"/>
    <lineage>
        <taxon>Bacteria</taxon>
        <taxon>Bacillati</taxon>
        <taxon>Bacillota</taxon>
        <taxon>Bacilli</taxon>
        <taxon>Lactobacillales</taxon>
        <taxon>Streptococcaceae</taxon>
        <taxon>Streptococcus</taxon>
    </lineage>
</organism>
<keyword evidence="1" id="KW-0238">DNA-binding</keyword>
<protein>
    <submittedName>
        <fullName evidence="3">Helix-turn-helix transcriptional regulator</fullName>
    </submittedName>
</protein>
<dbReference type="Pfam" id="PF01381">
    <property type="entry name" value="HTH_3"/>
    <property type="match status" value="1"/>
</dbReference>
<dbReference type="Proteomes" id="UP000700800">
    <property type="component" value="Unassembled WGS sequence"/>
</dbReference>
<dbReference type="SUPFAM" id="SSF47413">
    <property type="entry name" value="lambda repressor-like DNA-binding domains"/>
    <property type="match status" value="1"/>
</dbReference>
<dbReference type="GO" id="GO:0005829">
    <property type="term" value="C:cytosol"/>
    <property type="evidence" value="ECO:0007669"/>
    <property type="project" value="TreeGrafter"/>
</dbReference>
<dbReference type="InterPro" id="IPR050807">
    <property type="entry name" value="TransReg_Diox_bact_type"/>
</dbReference>
<dbReference type="AlphaFoldDB" id="A0A928AAX3"/>
<dbReference type="GO" id="GO:0003677">
    <property type="term" value="F:DNA binding"/>
    <property type="evidence" value="ECO:0007669"/>
    <property type="project" value="UniProtKB-KW"/>
</dbReference>
<feature type="domain" description="HTH cro/C1-type" evidence="2">
    <location>
        <begin position="15"/>
        <end position="69"/>
    </location>
</feature>
<sequence>MTEKKSLSNFILNKIRAKRIEKGYSQEQLSLEADLDPRYINKFENSHANASLETLDKIFNALDMNYSDFFEIQDHQFDSPEFQKFLSLISRYAYDEKEEVLKAINKLLEK</sequence>
<dbReference type="CDD" id="cd00093">
    <property type="entry name" value="HTH_XRE"/>
    <property type="match status" value="1"/>
</dbReference>
<dbReference type="SMART" id="SM00530">
    <property type="entry name" value="HTH_XRE"/>
    <property type="match status" value="1"/>
</dbReference>
<name>A0A928AAX3_9STRE</name>
<evidence type="ECO:0000259" key="2">
    <source>
        <dbReference type="PROSITE" id="PS50943"/>
    </source>
</evidence>
<dbReference type="InterPro" id="IPR001387">
    <property type="entry name" value="Cro/C1-type_HTH"/>
</dbReference>
<dbReference type="InterPro" id="IPR010982">
    <property type="entry name" value="Lambda_DNA-bd_dom_sf"/>
</dbReference>
<dbReference type="Gene3D" id="1.10.260.40">
    <property type="entry name" value="lambda repressor-like DNA-binding domains"/>
    <property type="match status" value="1"/>
</dbReference>
<evidence type="ECO:0000256" key="1">
    <source>
        <dbReference type="ARBA" id="ARBA00023125"/>
    </source>
</evidence>
<proteinExistence type="predicted"/>
<gene>
    <name evidence="3" type="ORF">E7156_01350</name>
</gene>
<dbReference type="GO" id="GO:0003700">
    <property type="term" value="F:DNA-binding transcription factor activity"/>
    <property type="evidence" value="ECO:0007669"/>
    <property type="project" value="TreeGrafter"/>
</dbReference>
<evidence type="ECO:0000313" key="4">
    <source>
        <dbReference type="Proteomes" id="UP000700800"/>
    </source>
</evidence>
<evidence type="ECO:0000313" key="3">
    <source>
        <dbReference type="EMBL" id="MBE6163967.1"/>
    </source>
</evidence>
<dbReference type="PROSITE" id="PS50943">
    <property type="entry name" value="HTH_CROC1"/>
    <property type="match status" value="1"/>
</dbReference>
<reference evidence="3" key="1">
    <citation type="submission" date="2019-04" db="EMBL/GenBank/DDBJ databases">
        <title>Evolution of Biomass-Degrading Anaerobic Consortia Revealed by Metagenomics.</title>
        <authorList>
            <person name="Peng X."/>
        </authorList>
    </citation>
    <scope>NUCLEOTIDE SEQUENCE</scope>
    <source>
        <strain evidence="3">SIG195</strain>
    </source>
</reference>
<dbReference type="PANTHER" id="PTHR46797">
    <property type="entry name" value="HTH-TYPE TRANSCRIPTIONAL REGULATOR"/>
    <property type="match status" value="1"/>
</dbReference>